<proteinExistence type="predicted"/>
<gene>
    <name evidence="1" type="ORF">SAMN04487973_103105</name>
</gene>
<evidence type="ECO:0000313" key="2">
    <source>
        <dbReference type="Proteomes" id="UP000182818"/>
    </source>
</evidence>
<dbReference type="InterPro" id="IPR023214">
    <property type="entry name" value="HAD_sf"/>
</dbReference>
<dbReference type="EMBL" id="FOGK01000003">
    <property type="protein sequence ID" value="SER24735.1"/>
    <property type="molecule type" value="Genomic_DNA"/>
</dbReference>
<dbReference type="Gene3D" id="3.40.50.1000">
    <property type="entry name" value="HAD superfamily/HAD-like"/>
    <property type="match status" value="1"/>
</dbReference>
<sequence length="270" mass="29977">MIKMIALDLDNTLLNADKKISEANTQILKKLHKQGKEIVLCTGRPINAIWDWLTQLGLMGENDYSVNFNGSLVIRNVDKKPLMADGMKRAHFGDLHKFCLANEYPLDILDFSGVYPINDLPLSGYEKRLGGNMHFLHVPFAKLPVVDYSKAVICTEPATLDHIVAHMPAQLKQEFHIVRSQPMILEFLKPGIDKGSALDVLLKHFEWTRDNLMTFGDAQNDLEMLASAGVGVAMANGTPEAKQTANQVTAVDNDHDGVANFLTTYFAANN</sequence>
<comment type="caution">
    <text evidence="1">The sequence shown here is derived from an EMBL/GenBank/DDBJ whole genome shotgun (WGS) entry which is preliminary data.</text>
</comment>
<dbReference type="PROSITE" id="PS01229">
    <property type="entry name" value="COF_2"/>
    <property type="match status" value="1"/>
</dbReference>
<dbReference type="Pfam" id="PF08282">
    <property type="entry name" value="Hydrolase_3"/>
    <property type="match status" value="1"/>
</dbReference>
<dbReference type="NCBIfam" id="TIGR01484">
    <property type="entry name" value="HAD-SF-IIB"/>
    <property type="match status" value="1"/>
</dbReference>
<protein>
    <recommendedName>
        <fullName evidence="3">HAD superfamily hydrolase</fullName>
    </recommendedName>
</protein>
<organism evidence="1 2">
    <name type="scientific">Pediococcus ethanolidurans</name>
    <dbReference type="NCBI Taxonomy" id="319653"/>
    <lineage>
        <taxon>Bacteria</taxon>
        <taxon>Bacillati</taxon>
        <taxon>Bacillota</taxon>
        <taxon>Bacilli</taxon>
        <taxon>Lactobacillales</taxon>
        <taxon>Lactobacillaceae</taxon>
        <taxon>Pediococcus</taxon>
    </lineage>
</organism>
<dbReference type="PANTHER" id="PTHR10000">
    <property type="entry name" value="PHOSPHOSERINE PHOSPHATASE"/>
    <property type="match status" value="1"/>
</dbReference>
<name>A0A1H9MMQ4_9LACO</name>
<dbReference type="SFLD" id="SFLDS00003">
    <property type="entry name" value="Haloacid_Dehalogenase"/>
    <property type="match status" value="1"/>
</dbReference>
<reference evidence="1 2" key="1">
    <citation type="submission" date="2016-10" db="EMBL/GenBank/DDBJ databases">
        <authorList>
            <person name="Varghese N."/>
            <person name="Submissions S."/>
        </authorList>
    </citation>
    <scope>NUCLEOTIDE SEQUENCE [LARGE SCALE GENOMIC DNA]</scope>
    <source>
        <strain evidence="1 2">CGMCC 1.3889</strain>
    </source>
</reference>
<evidence type="ECO:0000313" key="1">
    <source>
        <dbReference type="EMBL" id="SER24735.1"/>
    </source>
</evidence>
<dbReference type="Proteomes" id="UP000182818">
    <property type="component" value="Unassembled WGS sequence"/>
</dbReference>
<dbReference type="InterPro" id="IPR000150">
    <property type="entry name" value="Cof"/>
</dbReference>
<accession>A0A1H9MMQ4</accession>
<dbReference type="PANTHER" id="PTHR10000:SF8">
    <property type="entry name" value="HAD SUPERFAMILY HYDROLASE-LIKE, TYPE 3"/>
    <property type="match status" value="1"/>
</dbReference>
<dbReference type="InterPro" id="IPR036412">
    <property type="entry name" value="HAD-like_sf"/>
</dbReference>
<dbReference type="CDD" id="cd07516">
    <property type="entry name" value="HAD_Pase"/>
    <property type="match status" value="1"/>
</dbReference>
<keyword evidence="2" id="KW-1185">Reference proteome</keyword>
<dbReference type="SUPFAM" id="SSF56784">
    <property type="entry name" value="HAD-like"/>
    <property type="match status" value="1"/>
</dbReference>
<dbReference type="NCBIfam" id="TIGR00099">
    <property type="entry name" value="Cof-subfamily"/>
    <property type="match status" value="1"/>
</dbReference>
<evidence type="ECO:0008006" key="3">
    <source>
        <dbReference type="Google" id="ProtNLM"/>
    </source>
</evidence>
<dbReference type="InterPro" id="IPR006379">
    <property type="entry name" value="HAD-SF_hydro_IIB"/>
</dbReference>
<dbReference type="Gene3D" id="3.30.1240.10">
    <property type="match status" value="1"/>
</dbReference>
<dbReference type="SFLD" id="SFLDG01140">
    <property type="entry name" value="C2.B:_Phosphomannomutase_and_P"/>
    <property type="match status" value="1"/>
</dbReference>